<dbReference type="InterPro" id="IPR001633">
    <property type="entry name" value="EAL_dom"/>
</dbReference>
<evidence type="ECO:0000313" key="8">
    <source>
        <dbReference type="Proteomes" id="UP000248857"/>
    </source>
</evidence>
<dbReference type="CDD" id="cd19920">
    <property type="entry name" value="REC_PA4781-like"/>
    <property type="match status" value="1"/>
</dbReference>
<keyword evidence="2" id="KW-0175">Coiled coil</keyword>
<dbReference type="SMART" id="SM00052">
    <property type="entry name" value="EAL"/>
    <property type="match status" value="1"/>
</dbReference>
<gene>
    <name evidence="7" type="primary">gmr_3</name>
    <name evidence="7" type="ORF">C1752_01790</name>
</gene>
<dbReference type="SUPFAM" id="SSF55073">
    <property type="entry name" value="Nucleotide cyclase"/>
    <property type="match status" value="1"/>
</dbReference>
<feature type="region of interest" description="Disordered" evidence="3">
    <location>
        <begin position="34"/>
        <end position="62"/>
    </location>
</feature>
<dbReference type="Pfam" id="PF00990">
    <property type="entry name" value="GGDEF"/>
    <property type="match status" value="1"/>
</dbReference>
<feature type="domain" description="EAL" evidence="5">
    <location>
        <begin position="403"/>
        <end position="661"/>
    </location>
</feature>
<dbReference type="CDD" id="cd01949">
    <property type="entry name" value="GGDEF"/>
    <property type="match status" value="1"/>
</dbReference>
<dbReference type="SMART" id="SM00448">
    <property type="entry name" value="REC"/>
    <property type="match status" value="1"/>
</dbReference>
<dbReference type="SMART" id="SM00267">
    <property type="entry name" value="GGDEF"/>
    <property type="match status" value="1"/>
</dbReference>
<dbReference type="Gene3D" id="3.30.70.270">
    <property type="match status" value="1"/>
</dbReference>
<dbReference type="Gene3D" id="3.40.50.2300">
    <property type="match status" value="1"/>
</dbReference>
<evidence type="ECO:0000256" key="2">
    <source>
        <dbReference type="SAM" id="Coils"/>
    </source>
</evidence>
<comment type="caution">
    <text evidence="7">The sequence shown here is derived from an EMBL/GenBank/DDBJ whole genome shotgun (WGS) entry which is preliminary data.</text>
</comment>
<dbReference type="Proteomes" id="UP000248857">
    <property type="component" value="Unassembled WGS sequence"/>
</dbReference>
<feature type="domain" description="GGDEF" evidence="6">
    <location>
        <begin position="261"/>
        <end position="394"/>
    </location>
</feature>
<reference evidence="7 8" key="1">
    <citation type="journal article" date="2018" name="Sci. Rep.">
        <title>A novel species of the marine cyanobacterium Acaryochloris with a unique pigment content and lifestyle.</title>
        <authorList>
            <person name="Partensky F."/>
            <person name="Six C."/>
            <person name="Ratin M."/>
            <person name="Garczarek L."/>
            <person name="Vaulot D."/>
            <person name="Probert I."/>
            <person name="Calteau A."/>
            <person name="Gourvil P."/>
            <person name="Marie D."/>
            <person name="Grebert T."/>
            <person name="Bouchier C."/>
            <person name="Le Panse S."/>
            <person name="Gachenot M."/>
            <person name="Rodriguez F."/>
            <person name="Garrido J.L."/>
        </authorList>
    </citation>
    <scope>NUCLEOTIDE SEQUENCE [LARGE SCALE GENOMIC DNA]</scope>
    <source>
        <strain evidence="7 8">RCC1774</strain>
    </source>
</reference>
<keyword evidence="7" id="KW-0378">Hydrolase</keyword>
<evidence type="ECO:0000259" key="5">
    <source>
        <dbReference type="PROSITE" id="PS50883"/>
    </source>
</evidence>
<accession>A0A2W1JYZ0</accession>
<dbReference type="PROSITE" id="PS50887">
    <property type="entry name" value="GGDEF"/>
    <property type="match status" value="1"/>
</dbReference>
<feature type="compositionally biased region" description="Polar residues" evidence="3">
    <location>
        <begin position="40"/>
        <end position="61"/>
    </location>
</feature>
<dbReference type="Gene3D" id="3.20.20.450">
    <property type="entry name" value="EAL domain"/>
    <property type="match status" value="1"/>
</dbReference>
<dbReference type="GO" id="GO:0071111">
    <property type="term" value="F:cyclic-guanylate-specific phosphodiesterase activity"/>
    <property type="evidence" value="ECO:0007669"/>
    <property type="project" value="UniProtKB-EC"/>
</dbReference>
<dbReference type="FunFam" id="3.20.20.450:FF:000001">
    <property type="entry name" value="Cyclic di-GMP phosphodiesterase yahA"/>
    <property type="match status" value="1"/>
</dbReference>
<dbReference type="RefSeq" id="WP_233501486.1">
    <property type="nucleotide sequence ID" value="NZ_CAWNWM010000004.1"/>
</dbReference>
<dbReference type="CDD" id="cd01948">
    <property type="entry name" value="EAL"/>
    <property type="match status" value="1"/>
</dbReference>
<dbReference type="PROSITE" id="PS50883">
    <property type="entry name" value="EAL"/>
    <property type="match status" value="1"/>
</dbReference>
<dbReference type="GO" id="GO:0000160">
    <property type="term" value="P:phosphorelay signal transduction system"/>
    <property type="evidence" value="ECO:0007669"/>
    <property type="project" value="InterPro"/>
</dbReference>
<dbReference type="InterPro" id="IPR052155">
    <property type="entry name" value="Biofilm_reg_signaling"/>
</dbReference>
<feature type="domain" description="Response regulatory" evidence="4">
    <location>
        <begin position="62"/>
        <end position="178"/>
    </location>
</feature>
<dbReference type="SUPFAM" id="SSF141868">
    <property type="entry name" value="EAL domain-like"/>
    <property type="match status" value="1"/>
</dbReference>
<dbReference type="SUPFAM" id="SSF52172">
    <property type="entry name" value="CheY-like"/>
    <property type="match status" value="1"/>
</dbReference>
<dbReference type="InterPro" id="IPR011006">
    <property type="entry name" value="CheY-like_superfamily"/>
</dbReference>
<evidence type="ECO:0000256" key="1">
    <source>
        <dbReference type="PROSITE-ProRule" id="PRU00169"/>
    </source>
</evidence>
<evidence type="ECO:0000256" key="3">
    <source>
        <dbReference type="SAM" id="MobiDB-lite"/>
    </source>
</evidence>
<dbReference type="Pfam" id="PF00563">
    <property type="entry name" value="EAL"/>
    <property type="match status" value="1"/>
</dbReference>
<name>A0A2W1JYZ0_9CYAN</name>
<keyword evidence="1" id="KW-0597">Phosphoprotein</keyword>
<dbReference type="InterPro" id="IPR035919">
    <property type="entry name" value="EAL_sf"/>
</dbReference>
<dbReference type="InterPro" id="IPR043128">
    <property type="entry name" value="Rev_trsase/Diguanyl_cyclase"/>
</dbReference>
<dbReference type="InterPro" id="IPR001789">
    <property type="entry name" value="Sig_transdc_resp-reg_receiver"/>
</dbReference>
<evidence type="ECO:0000259" key="4">
    <source>
        <dbReference type="PROSITE" id="PS50110"/>
    </source>
</evidence>
<dbReference type="PANTHER" id="PTHR44757:SF2">
    <property type="entry name" value="BIOFILM ARCHITECTURE MAINTENANCE PROTEIN MBAA"/>
    <property type="match status" value="1"/>
</dbReference>
<keyword evidence="8" id="KW-1185">Reference proteome</keyword>
<proteinExistence type="predicted"/>
<evidence type="ECO:0000313" key="7">
    <source>
        <dbReference type="EMBL" id="PZD73711.1"/>
    </source>
</evidence>
<dbReference type="InterPro" id="IPR029787">
    <property type="entry name" value="Nucleotide_cyclase"/>
</dbReference>
<dbReference type="PANTHER" id="PTHR44757">
    <property type="entry name" value="DIGUANYLATE CYCLASE DGCP"/>
    <property type="match status" value="1"/>
</dbReference>
<evidence type="ECO:0000259" key="6">
    <source>
        <dbReference type="PROSITE" id="PS50887"/>
    </source>
</evidence>
<dbReference type="PROSITE" id="PS50110">
    <property type="entry name" value="RESPONSE_REGULATORY"/>
    <property type="match status" value="1"/>
</dbReference>
<dbReference type="EMBL" id="PQWO01000004">
    <property type="protein sequence ID" value="PZD73711.1"/>
    <property type="molecule type" value="Genomic_DNA"/>
</dbReference>
<dbReference type="NCBIfam" id="TIGR00254">
    <property type="entry name" value="GGDEF"/>
    <property type="match status" value="1"/>
</dbReference>
<organism evidence="7 8">
    <name type="scientific">Acaryochloris thomasi RCC1774</name>
    <dbReference type="NCBI Taxonomy" id="1764569"/>
    <lineage>
        <taxon>Bacteria</taxon>
        <taxon>Bacillati</taxon>
        <taxon>Cyanobacteriota</taxon>
        <taxon>Cyanophyceae</taxon>
        <taxon>Acaryochloridales</taxon>
        <taxon>Acaryochloridaceae</taxon>
        <taxon>Acaryochloris</taxon>
        <taxon>Acaryochloris thomasi</taxon>
    </lineage>
</organism>
<sequence>MEVMNSVQESKACALSAESTNADQLPFSVLNIGPVDSERPSLQSPTPESLSTDSTGSTQQGRILIVDDRPDNLRLLHSMLTQAGYDVRRAINGSTALMGIRAILPDLILLDINMPDMNGYEVCQELKQDSQTREIPIIFLSALDEGLDKVKAFSAGGVDYVTKPFEVMEVLARIENHLQLQRAKAEVEQLNSKLEQRVTERTAELQATKHDLEQEVMERRQAQERLAHMAWHDHLTDLPNRAWFMKVLQQSIKRAQQEENYAFAVLFLDCDRFKVINDSLGHLIGDQLLIQVAKRLANVIPENVTLARFGGDEFTLLLDEIPGLEAATDVGQQLLEELTQSFQLGQQEIFISASVGIAMGSRAYDLPEALLRDADIAMYRAKTLGKACYQVFDTAMHQHAQTQLRLETDLRRAIERQEFLVNYQPIISLTTLEITGFEALVRWHHPQRGLVSPGQFIPIAEETSLIVPIGLWVLKESCQQLVTWQQMLGGETVPTLKMSVNLSVKQFSQPDLIDRIDQFLEQMELQGHLLTLEITESALMDNPEAASQVLTALRDRNIQLAIDDFGTGYSSLSYLHRFPVDILKVDRSFINRIEDQDNGLRIVEATLAMAHSLGMQVVAEGVETQAQALQLQQLGCEYAQGYLFSKPLAAETAAGVLAQPPAFSDLLSRR</sequence>
<protein>
    <submittedName>
        <fullName evidence="7">Cyclic di-GMP phosphodiesterase Gmr</fullName>
        <ecNumber evidence="7">3.1.4.52</ecNumber>
    </submittedName>
</protein>
<feature type="modified residue" description="4-aspartylphosphate" evidence="1">
    <location>
        <position position="111"/>
    </location>
</feature>
<dbReference type="EC" id="3.1.4.52" evidence="7"/>
<dbReference type="InterPro" id="IPR000160">
    <property type="entry name" value="GGDEF_dom"/>
</dbReference>
<feature type="coiled-coil region" evidence="2">
    <location>
        <begin position="177"/>
        <end position="225"/>
    </location>
</feature>
<dbReference type="AlphaFoldDB" id="A0A2W1JYZ0"/>
<dbReference type="Pfam" id="PF00072">
    <property type="entry name" value="Response_reg"/>
    <property type="match status" value="1"/>
</dbReference>